<keyword evidence="10" id="KW-1185">Reference proteome</keyword>
<dbReference type="Pfam" id="PF07690">
    <property type="entry name" value="MFS_1"/>
    <property type="match status" value="1"/>
</dbReference>
<feature type="transmembrane region" description="Helical" evidence="7">
    <location>
        <begin position="101"/>
        <end position="124"/>
    </location>
</feature>
<organism evidence="9 10">
    <name type="scientific">Prauserella alba</name>
    <dbReference type="NCBI Taxonomy" id="176898"/>
    <lineage>
        <taxon>Bacteria</taxon>
        <taxon>Bacillati</taxon>
        <taxon>Actinomycetota</taxon>
        <taxon>Actinomycetes</taxon>
        <taxon>Pseudonocardiales</taxon>
        <taxon>Pseudonocardiaceae</taxon>
        <taxon>Prauserella</taxon>
    </lineage>
</organism>
<dbReference type="PROSITE" id="PS50850">
    <property type="entry name" value="MFS"/>
    <property type="match status" value="1"/>
</dbReference>
<accession>A0ABP4G321</accession>
<feature type="transmembrane region" description="Helical" evidence="7">
    <location>
        <begin position="265"/>
        <end position="286"/>
    </location>
</feature>
<evidence type="ECO:0000256" key="2">
    <source>
        <dbReference type="ARBA" id="ARBA00022448"/>
    </source>
</evidence>
<keyword evidence="2" id="KW-0813">Transport</keyword>
<dbReference type="PANTHER" id="PTHR42718">
    <property type="entry name" value="MAJOR FACILITATOR SUPERFAMILY MULTIDRUG TRANSPORTER MFSC"/>
    <property type="match status" value="1"/>
</dbReference>
<dbReference type="CDD" id="cd17321">
    <property type="entry name" value="MFS_MMR_MDR_like"/>
    <property type="match status" value="1"/>
</dbReference>
<dbReference type="Gene3D" id="1.20.1250.20">
    <property type="entry name" value="MFS general substrate transporter like domains"/>
    <property type="match status" value="1"/>
</dbReference>
<dbReference type="Proteomes" id="UP001500467">
    <property type="component" value="Unassembled WGS sequence"/>
</dbReference>
<keyword evidence="3" id="KW-1003">Cell membrane</keyword>
<dbReference type="InterPro" id="IPR020846">
    <property type="entry name" value="MFS_dom"/>
</dbReference>
<evidence type="ECO:0000256" key="4">
    <source>
        <dbReference type="ARBA" id="ARBA00022692"/>
    </source>
</evidence>
<reference evidence="10" key="1">
    <citation type="journal article" date="2019" name="Int. J. Syst. Evol. Microbiol.">
        <title>The Global Catalogue of Microorganisms (GCM) 10K type strain sequencing project: providing services to taxonomists for standard genome sequencing and annotation.</title>
        <authorList>
            <consortium name="The Broad Institute Genomics Platform"/>
            <consortium name="The Broad Institute Genome Sequencing Center for Infectious Disease"/>
            <person name="Wu L."/>
            <person name="Ma J."/>
        </authorList>
    </citation>
    <scope>NUCLEOTIDE SEQUENCE [LARGE SCALE GENOMIC DNA]</scope>
    <source>
        <strain evidence="10">JCM 13022</strain>
    </source>
</reference>
<comment type="caution">
    <text evidence="9">The sequence shown here is derived from an EMBL/GenBank/DDBJ whole genome shotgun (WGS) entry which is preliminary data.</text>
</comment>
<feature type="transmembrane region" description="Helical" evidence="7">
    <location>
        <begin position="331"/>
        <end position="349"/>
    </location>
</feature>
<evidence type="ECO:0000256" key="6">
    <source>
        <dbReference type="ARBA" id="ARBA00023136"/>
    </source>
</evidence>
<feature type="transmembrane region" description="Helical" evidence="7">
    <location>
        <begin position="355"/>
        <end position="381"/>
    </location>
</feature>
<feature type="transmembrane region" description="Helical" evidence="7">
    <location>
        <begin position="298"/>
        <end position="319"/>
    </location>
</feature>
<dbReference type="PANTHER" id="PTHR42718:SF46">
    <property type="entry name" value="BLR6921 PROTEIN"/>
    <property type="match status" value="1"/>
</dbReference>
<dbReference type="SUPFAM" id="SSF103473">
    <property type="entry name" value="MFS general substrate transporter"/>
    <property type="match status" value="1"/>
</dbReference>
<feature type="transmembrane region" description="Helical" evidence="7">
    <location>
        <begin position="223"/>
        <end position="244"/>
    </location>
</feature>
<keyword evidence="5 7" id="KW-1133">Transmembrane helix</keyword>
<feature type="domain" description="Major facilitator superfamily (MFS) profile" evidence="8">
    <location>
        <begin position="10"/>
        <end position="447"/>
    </location>
</feature>
<feature type="transmembrane region" description="Helical" evidence="7">
    <location>
        <begin position="163"/>
        <end position="185"/>
    </location>
</feature>
<evidence type="ECO:0000256" key="3">
    <source>
        <dbReference type="ARBA" id="ARBA00022475"/>
    </source>
</evidence>
<evidence type="ECO:0000259" key="8">
    <source>
        <dbReference type="PROSITE" id="PS50850"/>
    </source>
</evidence>
<evidence type="ECO:0000313" key="9">
    <source>
        <dbReference type="EMBL" id="GAA1211957.1"/>
    </source>
</evidence>
<feature type="transmembrane region" description="Helical" evidence="7">
    <location>
        <begin position="425"/>
        <end position="443"/>
    </location>
</feature>
<keyword evidence="6 7" id="KW-0472">Membrane</keyword>
<feature type="transmembrane region" description="Helical" evidence="7">
    <location>
        <begin position="44"/>
        <end position="64"/>
    </location>
</feature>
<name>A0ABP4G321_9PSEU</name>
<evidence type="ECO:0000256" key="7">
    <source>
        <dbReference type="SAM" id="Phobius"/>
    </source>
</evidence>
<evidence type="ECO:0000256" key="1">
    <source>
        <dbReference type="ARBA" id="ARBA00004651"/>
    </source>
</evidence>
<dbReference type="InterPro" id="IPR036259">
    <property type="entry name" value="MFS_trans_sf"/>
</dbReference>
<comment type="subcellular location">
    <subcellularLocation>
        <location evidence="1">Cell membrane</location>
        <topology evidence="1">Multi-pass membrane protein</topology>
    </subcellularLocation>
</comment>
<feature type="transmembrane region" description="Helical" evidence="7">
    <location>
        <begin position="9"/>
        <end position="32"/>
    </location>
</feature>
<dbReference type="InterPro" id="IPR011701">
    <property type="entry name" value="MFS"/>
</dbReference>
<proteinExistence type="predicted"/>
<gene>
    <name evidence="9" type="ORF">GCM10009675_36330</name>
</gene>
<sequence length="459" mass="46011">MVDAAVRRLGLWTSCLAQLSVVLDVSVVNIALPSVQAELGLGRVAASWVAMAYGLGFAGVLLVGARLADVVGTARMLAWGAGAFALAGTIGGLATEGWVLVLARAAQGLAAAVVSPATFTLLTVTHAEGPGRTRAIAIWTGVGLAGGGLGNVVSGVLTDLISWRLTLLINLPIGAVVVVAAAVLHRRSVDERRGGRIGLAGAGLATGAFTGAAYALSSAGDPAAGMLPAVAGGGACVLLALLVVQQRRSRHPLVPSALLRDRTIVAGNVATALTASCFQMGLWFFLTYRMQTQLGYTPIQAGMAFVPLIVATLAVNLWVAPRLMSRYAPRILVVAGAAIAVPGLVWFALVTRGPFAVSFLVPSVVIGIGGGLLNTPLATVVTTGVRAGHAGAASGLMNTSKQFGGAAGLAAASTATAAYGTDRAAFVLMTLALVAASAVVAGTPRRGAAPTSVAAGHLR</sequence>
<evidence type="ECO:0000256" key="5">
    <source>
        <dbReference type="ARBA" id="ARBA00022989"/>
    </source>
</evidence>
<evidence type="ECO:0000313" key="10">
    <source>
        <dbReference type="Proteomes" id="UP001500467"/>
    </source>
</evidence>
<dbReference type="EMBL" id="BAAALM010000013">
    <property type="protein sequence ID" value="GAA1211957.1"/>
    <property type="molecule type" value="Genomic_DNA"/>
</dbReference>
<feature type="transmembrane region" description="Helical" evidence="7">
    <location>
        <begin position="136"/>
        <end position="157"/>
    </location>
</feature>
<dbReference type="Gene3D" id="1.20.1720.10">
    <property type="entry name" value="Multidrug resistance protein D"/>
    <property type="match status" value="1"/>
</dbReference>
<keyword evidence="4 7" id="KW-0812">Transmembrane</keyword>
<protein>
    <submittedName>
        <fullName evidence="9">MFS transporter</fullName>
    </submittedName>
</protein>
<feature type="transmembrane region" description="Helical" evidence="7">
    <location>
        <begin position="76"/>
        <end position="95"/>
    </location>
</feature>
<feature type="transmembrane region" description="Helical" evidence="7">
    <location>
        <begin position="197"/>
        <end position="217"/>
    </location>
</feature>